<gene>
    <name evidence="2" type="ORF">DF3PB_300006</name>
</gene>
<protein>
    <submittedName>
        <fullName evidence="2">Glucosidase</fullName>
    </submittedName>
</protein>
<sequence>MTIRTILAPERQRLENQRSGVENWRRWGPYLSERAWGTVREDYSADGNAWNYLSHDDARSRAYRWSEDGLGGLSDDQQRLCFALALWNGADAILKERAFGLTGNQGNRGEDVKEYYFYQDATPSHSFLRYLYKYPQRRFPYERLIEENARRSRHEPPFNLSEAGLFDDGRYFDVEVCCAKAGPDEIHIRITAANRGPEPATLHLLPTLWFRNTWSWGDGTAKPVIRVVVPPKGAAWAIEAAHEELGQVFLYGAQEGTPLFTENETNGRRLWGDAHASPYAKDSFHRRIINGETGALRTDGTGTKFASWHPLTVPPGGSTHLDLVLSERPLAQPFARGETVFVARREEADAFYAEVLPEANAEDRRIVRQALAGMIFSKQFFHFDVSRWLDGDAFPAPAERQCGRNARWKHMKAADILSMPDAWEYPWFAAWDLAFHTAALALVDVDFAKDQIEIMVNERYLHPNGQIPAYEWNFSDVNPPVHALGALKVFRAERVQRGLGDHAFLGRVFHKLLLNFAWWINQKDGDGSNVFEGGFLGLDNISVFDRSQPLPGGYRLKQADATGWMAMFALNMTLIALELTADDPAYEDIAIQTYEQFLSIANTLAGYADGGVPIWDEGSGFFKDLIVGPNGTSRHIDVYSMVGLIPLYATEIVDQRLLAHAPRFRERLRRHAGGVFRGNIICACPETVNARGEHLLSVVDHTMLEPLLGRLLDEAQFLSPFGVRSVSKIHEQHRELGELPGVGWAMIEYVPGESNSPLFGGNSNWRGPIWMPVNFLLVQSLEKFYRYLGDNFTVAVPSLGGAALNLQEIAHLIAERLVNIYRRDQNGTVAAMQGQPQFTNDARWRDLLLFYEYFHAETGQGLGAAHQTGWTGLIANLVMRRYRRGIPRYWREQQAHAAAAAE</sequence>
<dbReference type="PANTHER" id="PTHR10412:SF10">
    <property type="entry name" value="GLYCOSYL HYDROLASE FAMILY 63 C-TERMINAL DOMAIN-CONTAINING PROTEIN"/>
    <property type="match status" value="1"/>
</dbReference>
<dbReference type="Gene3D" id="1.50.10.10">
    <property type="match status" value="1"/>
</dbReference>
<dbReference type="InterPro" id="IPR008928">
    <property type="entry name" value="6-hairpin_glycosidase_sf"/>
</dbReference>
<dbReference type="PANTHER" id="PTHR10412">
    <property type="entry name" value="MANNOSYL-OLIGOSACCHARIDE GLUCOSIDASE"/>
    <property type="match status" value="1"/>
</dbReference>
<dbReference type="SUPFAM" id="SSF48208">
    <property type="entry name" value="Six-hairpin glycosidases"/>
    <property type="match status" value="1"/>
</dbReference>
<name>A0A380TG06_9ZZZZ</name>
<evidence type="ECO:0000259" key="1">
    <source>
        <dbReference type="Pfam" id="PF22422"/>
    </source>
</evidence>
<dbReference type="InterPro" id="IPR054491">
    <property type="entry name" value="MGH1-like_GH"/>
</dbReference>
<accession>A0A380TG06</accession>
<evidence type="ECO:0000313" key="2">
    <source>
        <dbReference type="EMBL" id="SUS06594.1"/>
    </source>
</evidence>
<dbReference type="GO" id="GO:0004573">
    <property type="term" value="F:Glc3Man9GlcNAc2 oligosaccharide glucosidase activity"/>
    <property type="evidence" value="ECO:0007669"/>
    <property type="project" value="InterPro"/>
</dbReference>
<dbReference type="AlphaFoldDB" id="A0A380TG06"/>
<proteinExistence type="predicted"/>
<dbReference type="Pfam" id="PF22422">
    <property type="entry name" value="MGH1-like_GH"/>
    <property type="match status" value="2"/>
</dbReference>
<dbReference type="InterPro" id="IPR012341">
    <property type="entry name" value="6hp_glycosidase-like_sf"/>
</dbReference>
<organism evidence="2">
    <name type="scientific">metagenome</name>
    <dbReference type="NCBI Taxonomy" id="256318"/>
    <lineage>
        <taxon>unclassified sequences</taxon>
        <taxon>metagenomes</taxon>
    </lineage>
</organism>
<dbReference type="EMBL" id="UIDG01000224">
    <property type="protein sequence ID" value="SUS06594.1"/>
    <property type="molecule type" value="Genomic_DNA"/>
</dbReference>
<feature type="domain" description="Mannosylglycerate hydrolase MGH1-like glycoside hydrolase" evidence="1">
    <location>
        <begin position="425"/>
        <end position="656"/>
    </location>
</feature>
<feature type="domain" description="Mannosylglycerate hydrolase MGH1-like glycoside hydrolase" evidence="1">
    <location>
        <begin position="698"/>
        <end position="868"/>
    </location>
</feature>
<dbReference type="InterPro" id="IPR004888">
    <property type="entry name" value="Glycoside_hydrolase_63"/>
</dbReference>
<reference evidence="2" key="1">
    <citation type="submission" date="2018-07" db="EMBL/GenBank/DDBJ databases">
        <authorList>
            <person name="Quirk P.G."/>
            <person name="Krulwich T.A."/>
        </authorList>
    </citation>
    <scope>NUCLEOTIDE SEQUENCE</scope>
</reference>
<dbReference type="GO" id="GO:0009311">
    <property type="term" value="P:oligosaccharide metabolic process"/>
    <property type="evidence" value="ECO:0007669"/>
    <property type="project" value="InterPro"/>
</dbReference>